<dbReference type="Proteomes" id="UP001596303">
    <property type="component" value="Unassembled WGS sequence"/>
</dbReference>
<keyword evidence="2" id="KW-0560">Oxidoreductase</keyword>
<protein>
    <submittedName>
        <fullName evidence="2">NADPH:quinone oxidoreductase family protein</fullName>
        <ecNumber evidence="2">1.-.-.-</ecNumber>
    </submittedName>
</protein>
<dbReference type="InterPro" id="IPR013154">
    <property type="entry name" value="ADH-like_N"/>
</dbReference>
<dbReference type="InterPro" id="IPR020843">
    <property type="entry name" value="ER"/>
</dbReference>
<gene>
    <name evidence="2" type="ORF">ACFQDM_12765</name>
</gene>
<dbReference type="PANTHER" id="PTHR43677:SF4">
    <property type="entry name" value="QUINONE OXIDOREDUCTASE-LIKE PROTEIN 2"/>
    <property type="match status" value="1"/>
</dbReference>
<dbReference type="EC" id="1.-.-.-" evidence="2"/>
<sequence>MKALVCSEITEDMSGIAVTDIDAPKPAAGDVKIRVHAASINFPDILMCQGKYQFKPDLPFTPGMDVAGEVVELGEGVTGFRVGDRVCGGAKTGGFAEFACLAPEALRQIPDNFSYSQAASYGAAYLTAYVALVRRARLEAGETLLVHGASGGVGMAAVDVGKLLGATVIATGGSDDKLAKVKAYGADHVINTTSGFREEVKALTDGRGADVIYDPVGGDVFDESTRCIAFDGRLLVIGFTSGRIADVKTNIPLIKGFSVVGVRAGEYGRRFPEKGRENMEAIWQWAADGNTHPHIHAELPLDQVIGGMNMLTDRQVVGKVIITP</sequence>
<dbReference type="InterPro" id="IPR036291">
    <property type="entry name" value="NAD(P)-bd_dom_sf"/>
</dbReference>
<keyword evidence="3" id="KW-1185">Reference proteome</keyword>
<feature type="domain" description="Enoyl reductase (ER)" evidence="1">
    <location>
        <begin position="11"/>
        <end position="322"/>
    </location>
</feature>
<dbReference type="InterPro" id="IPR011032">
    <property type="entry name" value="GroES-like_sf"/>
</dbReference>
<dbReference type="InterPro" id="IPR051397">
    <property type="entry name" value="Zn-ADH-like_protein"/>
</dbReference>
<dbReference type="GO" id="GO:0016491">
    <property type="term" value="F:oxidoreductase activity"/>
    <property type="evidence" value="ECO:0007669"/>
    <property type="project" value="UniProtKB-KW"/>
</dbReference>
<dbReference type="RefSeq" id="WP_377379622.1">
    <property type="nucleotide sequence ID" value="NZ_JBHSSW010000017.1"/>
</dbReference>
<dbReference type="Pfam" id="PF08240">
    <property type="entry name" value="ADH_N"/>
    <property type="match status" value="1"/>
</dbReference>
<evidence type="ECO:0000313" key="2">
    <source>
        <dbReference type="EMBL" id="MFC6198958.1"/>
    </source>
</evidence>
<name>A0ABW1SBL5_9PROT</name>
<evidence type="ECO:0000313" key="3">
    <source>
        <dbReference type="Proteomes" id="UP001596303"/>
    </source>
</evidence>
<dbReference type="Pfam" id="PF00107">
    <property type="entry name" value="ADH_zinc_N"/>
    <property type="match status" value="1"/>
</dbReference>
<dbReference type="SMART" id="SM00829">
    <property type="entry name" value="PKS_ER"/>
    <property type="match status" value="1"/>
</dbReference>
<proteinExistence type="predicted"/>
<evidence type="ECO:0000259" key="1">
    <source>
        <dbReference type="SMART" id="SM00829"/>
    </source>
</evidence>
<organism evidence="2 3">
    <name type="scientific">Ponticaulis profundi</name>
    <dbReference type="NCBI Taxonomy" id="2665222"/>
    <lineage>
        <taxon>Bacteria</taxon>
        <taxon>Pseudomonadati</taxon>
        <taxon>Pseudomonadota</taxon>
        <taxon>Alphaproteobacteria</taxon>
        <taxon>Hyphomonadales</taxon>
        <taxon>Hyphomonadaceae</taxon>
        <taxon>Ponticaulis</taxon>
    </lineage>
</organism>
<dbReference type="SUPFAM" id="SSF50129">
    <property type="entry name" value="GroES-like"/>
    <property type="match status" value="1"/>
</dbReference>
<dbReference type="Gene3D" id="3.90.180.10">
    <property type="entry name" value="Medium-chain alcohol dehydrogenases, catalytic domain"/>
    <property type="match status" value="1"/>
</dbReference>
<dbReference type="CDD" id="cd08241">
    <property type="entry name" value="QOR1"/>
    <property type="match status" value="1"/>
</dbReference>
<comment type="caution">
    <text evidence="2">The sequence shown here is derived from an EMBL/GenBank/DDBJ whole genome shotgun (WGS) entry which is preliminary data.</text>
</comment>
<dbReference type="SUPFAM" id="SSF51735">
    <property type="entry name" value="NAD(P)-binding Rossmann-fold domains"/>
    <property type="match status" value="1"/>
</dbReference>
<dbReference type="Gene3D" id="3.40.50.720">
    <property type="entry name" value="NAD(P)-binding Rossmann-like Domain"/>
    <property type="match status" value="1"/>
</dbReference>
<dbReference type="PANTHER" id="PTHR43677">
    <property type="entry name" value="SHORT-CHAIN DEHYDROGENASE/REDUCTASE"/>
    <property type="match status" value="1"/>
</dbReference>
<reference evidence="3" key="1">
    <citation type="journal article" date="2019" name="Int. J. Syst. Evol. Microbiol.">
        <title>The Global Catalogue of Microorganisms (GCM) 10K type strain sequencing project: providing services to taxonomists for standard genome sequencing and annotation.</title>
        <authorList>
            <consortium name="The Broad Institute Genomics Platform"/>
            <consortium name="The Broad Institute Genome Sequencing Center for Infectious Disease"/>
            <person name="Wu L."/>
            <person name="Ma J."/>
        </authorList>
    </citation>
    <scope>NUCLEOTIDE SEQUENCE [LARGE SCALE GENOMIC DNA]</scope>
    <source>
        <strain evidence="3">CGMCC-1.15741</strain>
    </source>
</reference>
<dbReference type="EMBL" id="JBHSSW010000017">
    <property type="protein sequence ID" value="MFC6198958.1"/>
    <property type="molecule type" value="Genomic_DNA"/>
</dbReference>
<accession>A0ABW1SBL5</accession>
<dbReference type="InterPro" id="IPR013149">
    <property type="entry name" value="ADH-like_C"/>
</dbReference>